<reference evidence="2 3" key="1">
    <citation type="submission" date="2017-09" db="EMBL/GenBank/DDBJ databases">
        <title>WGS assembly of Aquilegia coerulea Goldsmith.</title>
        <authorList>
            <person name="Hodges S."/>
            <person name="Kramer E."/>
            <person name="Nordborg M."/>
            <person name="Tomkins J."/>
            <person name="Borevitz J."/>
            <person name="Derieg N."/>
            <person name="Yan J."/>
            <person name="Mihaltcheva S."/>
            <person name="Hayes R.D."/>
            <person name="Rokhsar D."/>
        </authorList>
    </citation>
    <scope>NUCLEOTIDE SEQUENCE [LARGE SCALE GENOMIC DNA]</scope>
    <source>
        <strain evidence="3">cv. Goldsmith</strain>
    </source>
</reference>
<keyword evidence="1" id="KW-0812">Transmembrane</keyword>
<feature type="transmembrane region" description="Helical" evidence="1">
    <location>
        <begin position="21"/>
        <end position="42"/>
    </location>
</feature>
<keyword evidence="1" id="KW-0472">Membrane</keyword>
<organism evidence="2 3">
    <name type="scientific">Aquilegia coerulea</name>
    <name type="common">Rocky mountain columbine</name>
    <dbReference type="NCBI Taxonomy" id="218851"/>
    <lineage>
        <taxon>Eukaryota</taxon>
        <taxon>Viridiplantae</taxon>
        <taxon>Streptophyta</taxon>
        <taxon>Embryophyta</taxon>
        <taxon>Tracheophyta</taxon>
        <taxon>Spermatophyta</taxon>
        <taxon>Magnoliopsida</taxon>
        <taxon>Ranunculales</taxon>
        <taxon>Ranunculaceae</taxon>
        <taxon>Thalictroideae</taxon>
        <taxon>Aquilegia</taxon>
    </lineage>
</organism>
<gene>
    <name evidence="2" type="ORF">AQUCO_01800151v1</name>
</gene>
<dbReference type="InParanoid" id="A0A2G5DK90"/>
<dbReference type="AlphaFoldDB" id="A0A2G5DK90"/>
<proteinExistence type="predicted"/>
<keyword evidence="1" id="KW-1133">Transmembrane helix</keyword>
<keyword evidence="3" id="KW-1185">Reference proteome</keyword>
<evidence type="ECO:0000313" key="3">
    <source>
        <dbReference type="Proteomes" id="UP000230069"/>
    </source>
</evidence>
<evidence type="ECO:0000256" key="1">
    <source>
        <dbReference type="SAM" id="Phobius"/>
    </source>
</evidence>
<dbReference type="EMBL" id="KZ305035">
    <property type="protein sequence ID" value="PIA43906.1"/>
    <property type="molecule type" value="Genomic_DNA"/>
</dbReference>
<protein>
    <submittedName>
        <fullName evidence="2">Uncharacterized protein</fullName>
    </submittedName>
</protein>
<evidence type="ECO:0000313" key="2">
    <source>
        <dbReference type="EMBL" id="PIA43906.1"/>
    </source>
</evidence>
<name>A0A2G5DK90_AQUCA</name>
<sequence>MSTIKYREKILHLVERLQDQLITYIIQFCKIVYYLFIFAKVFRLKLPTKQLIIYFLLSYYVHTANTA</sequence>
<accession>A0A2G5DK90</accession>
<dbReference type="Proteomes" id="UP000230069">
    <property type="component" value="Unassembled WGS sequence"/>
</dbReference>